<dbReference type="EMBL" id="JAXUIC010000005">
    <property type="protein sequence ID" value="KAK4588559.1"/>
    <property type="molecule type" value="Genomic_DNA"/>
</dbReference>
<accession>A0AAN7FA83</accession>
<evidence type="ECO:0000313" key="4">
    <source>
        <dbReference type="Proteomes" id="UP001324115"/>
    </source>
</evidence>
<dbReference type="PANTHER" id="PTHR31672:SF13">
    <property type="entry name" value="F-BOX PROTEIN CPR30-LIKE"/>
    <property type="match status" value="1"/>
</dbReference>
<dbReference type="InterPro" id="IPR001810">
    <property type="entry name" value="F-box_dom"/>
</dbReference>
<dbReference type="NCBIfam" id="TIGR01640">
    <property type="entry name" value="F_box_assoc_1"/>
    <property type="match status" value="1"/>
</dbReference>
<evidence type="ECO:0000259" key="2">
    <source>
        <dbReference type="Pfam" id="PF07734"/>
    </source>
</evidence>
<dbReference type="Pfam" id="PF00646">
    <property type="entry name" value="F-box"/>
    <property type="match status" value="1"/>
</dbReference>
<organism evidence="3 4">
    <name type="scientific">Quercus rubra</name>
    <name type="common">Northern red oak</name>
    <name type="synonym">Quercus borealis</name>
    <dbReference type="NCBI Taxonomy" id="3512"/>
    <lineage>
        <taxon>Eukaryota</taxon>
        <taxon>Viridiplantae</taxon>
        <taxon>Streptophyta</taxon>
        <taxon>Embryophyta</taxon>
        <taxon>Tracheophyta</taxon>
        <taxon>Spermatophyta</taxon>
        <taxon>Magnoliopsida</taxon>
        <taxon>eudicotyledons</taxon>
        <taxon>Gunneridae</taxon>
        <taxon>Pentapetalae</taxon>
        <taxon>rosids</taxon>
        <taxon>fabids</taxon>
        <taxon>Fagales</taxon>
        <taxon>Fagaceae</taxon>
        <taxon>Quercus</taxon>
    </lineage>
</organism>
<evidence type="ECO:0000313" key="3">
    <source>
        <dbReference type="EMBL" id="KAK4588559.1"/>
    </source>
</evidence>
<dbReference type="InterPro" id="IPR036047">
    <property type="entry name" value="F-box-like_dom_sf"/>
</dbReference>
<dbReference type="EMBL" id="JAXUIC010000005">
    <property type="protein sequence ID" value="KAK4588558.1"/>
    <property type="molecule type" value="Genomic_DNA"/>
</dbReference>
<keyword evidence="4" id="KW-1185">Reference proteome</keyword>
<reference evidence="3 4" key="1">
    <citation type="journal article" date="2023" name="G3 (Bethesda)">
        <title>A haplotype-resolved chromosome-scale genome for Quercus rubra L. provides insights into the genetics of adaptive traits for red oak species.</title>
        <authorList>
            <person name="Kapoor B."/>
            <person name="Jenkins J."/>
            <person name="Schmutz J."/>
            <person name="Zhebentyayeva T."/>
            <person name="Kuelheim C."/>
            <person name="Coggeshall M."/>
            <person name="Heim C."/>
            <person name="Lasky J.R."/>
            <person name="Leites L."/>
            <person name="Islam-Faridi N."/>
            <person name="Romero-Severson J."/>
            <person name="DeLeo V.L."/>
            <person name="Lucas S.M."/>
            <person name="Lazic D."/>
            <person name="Gailing O."/>
            <person name="Carlson J."/>
            <person name="Staton M."/>
        </authorList>
    </citation>
    <scope>NUCLEOTIDE SEQUENCE [LARGE SCALE GENOMIC DNA]</scope>
    <source>
        <strain evidence="3">Pseudo-F2</strain>
    </source>
</reference>
<dbReference type="InterPro" id="IPR017451">
    <property type="entry name" value="F-box-assoc_interact_dom"/>
</dbReference>
<dbReference type="AlphaFoldDB" id="A0AAN7FA83"/>
<dbReference type="Proteomes" id="UP001324115">
    <property type="component" value="Unassembled WGS sequence"/>
</dbReference>
<feature type="domain" description="F-box" evidence="1">
    <location>
        <begin position="15"/>
        <end position="48"/>
    </location>
</feature>
<dbReference type="InterPro" id="IPR006527">
    <property type="entry name" value="F-box-assoc_dom_typ1"/>
</dbReference>
<dbReference type="InterPro" id="IPR050796">
    <property type="entry name" value="SCF_F-box_component"/>
</dbReference>
<evidence type="ECO:0000259" key="1">
    <source>
        <dbReference type="Pfam" id="PF00646"/>
    </source>
</evidence>
<name>A0AAN7FA83_QUERU</name>
<proteinExistence type="predicted"/>
<dbReference type="SUPFAM" id="SSF81383">
    <property type="entry name" value="F-box domain"/>
    <property type="match status" value="1"/>
</dbReference>
<comment type="caution">
    <text evidence="3">The sequence shown here is derived from an EMBL/GenBank/DDBJ whole genome shotgun (WGS) entry which is preliminary data.</text>
</comment>
<evidence type="ECO:0008006" key="5">
    <source>
        <dbReference type="Google" id="ProtNLM"/>
    </source>
</evidence>
<dbReference type="Pfam" id="PF07734">
    <property type="entry name" value="FBA_1"/>
    <property type="match status" value="1"/>
</dbReference>
<feature type="domain" description="F-box associated beta-propeller type 1" evidence="2">
    <location>
        <begin position="87"/>
        <end position="204"/>
    </location>
</feature>
<sequence length="215" mass="25339">MLHHHHRLHHDVSVELTREILSRLPVKALVRFLCLSKSWCTLIKASDFMKMQLKHSMETNRDRTIITIANDDPRNTPWFSVRFPNDEEDHKAIKIHNPTLLSSHSKGINILGYCDGLVCVHDDERKEMGIWNPLIRRCKRLPNKPIEKPFRSAEYVKPKFGFGYDPHNDDYKVMRLVEIFDGIKPVLDFEVYIYSLKSHSWKKKLKEKMARHISG</sequence>
<dbReference type="PANTHER" id="PTHR31672">
    <property type="entry name" value="BNACNNG10540D PROTEIN"/>
    <property type="match status" value="1"/>
</dbReference>
<gene>
    <name evidence="3" type="ORF">RGQ29_019531</name>
</gene>
<protein>
    <recommendedName>
        <fullName evidence="5">F-box domain-containing protein</fullName>
    </recommendedName>
</protein>